<protein>
    <submittedName>
        <fullName evidence="2">Tetratricopeptide repeat protein</fullName>
    </submittedName>
</protein>
<feature type="repeat" description="TPR" evidence="1">
    <location>
        <begin position="174"/>
        <end position="207"/>
    </location>
</feature>
<evidence type="ECO:0000313" key="2">
    <source>
        <dbReference type="EMBL" id="TWI79558.1"/>
    </source>
</evidence>
<keyword evidence="3" id="KW-1185">Reference proteome</keyword>
<sequence length="632" mass="68428">MLLVDDRLKAAREHAEAGRHDNAALLYEGILDVAPGHPEALSGLIEIQMGNGDLEAAQGLLKQANARTTKDPRFLALSAKILILSEQLAEAETLVDQALALDPDQSEAALLKAEFLAKAGRLEEAEALLIGQKDKNPQNTEILQGLAKLYASFGLFGPALSLAQEALYIAPEKAAYNALVGEMLSQLGDHTRATSFFEKAHLTEPNNPEYMLYVAANSAALGQLTSAVKLAKRATVLFPDMVQAWLCYIKIMAERNDAVTALREFAPVAKRSQSRIETTIALAAAYRLAGHPVQALKLLAPLRQNVEKLPKTAQNQLRGLLRDCFLITGQVDEVAQTIEAPLLARLLGIEPEEISNPEILKRALNDAVFVIDPSLSSLEFMVIARFLSQVRALEDVELVGPSAFGQVAGLFGFPKYLANDVPSEAAVAGSKISFPCSHVLTLPPVVRGEVAAAIPYLKVNPDLAEKWRTALSEFPRPWVGLCWDASETGLKLDQLLPSLPFGKGTRVALNWDESRHQLKGVDGVIDAGRHFKSLSDLAALISVLDVVVGPDSLALHAAGAAGVPGILIYRFNRPWYWVAEDDHSLWYPSVETVGTDRAAPWSDVMEEISGSLLSSFSGKLGKTSFLHTEHEG</sequence>
<dbReference type="OrthoDB" id="6193797at2"/>
<evidence type="ECO:0000256" key="1">
    <source>
        <dbReference type="PROSITE-ProRule" id="PRU00339"/>
    </source>
</evidence>
<dbReference type="PANTHER" id="PTHR12558:SF13">
    <property type="entry name" value="CELL DIVISION CYCLE PROTEIN 27 HOMOLOG"/>
    <property type="match status" value="1"/>
</dbReference>
<dbReference type="Gene3D" id="3.40.50.2000">
    <property type="entry name" value="Glycogen Phosphorylase B"/>
    <property type="match status" value="1"/>
</dbReference>
<dbReference type="RefSeq" id="WP_145347594.1">
    <property type="nucleotide sequence ID" value="NZ_SMLY01000058.1"/>
</dbReference>
<dbReference type="Proteomes" id="UP000320593">
    <property type="component" value="Unassembled WGS sequence"/>
</dbReference>
<name>A0A562SEF6_9HYPH</name>
<comment type="caution">
    <text evidence="2">The sequence shown here is derived from an EMBL/GenBank/DDBJ whole genome shotgun (WGS) entry which is preliminary data.</text>
</comment>
<proteinExistence type="predicted"/>
<dbReference type="InterPro" id="IPR019734">
    <property type="entry name" value="TPR_rpt"/>
</dbReference>
<dbReference type="InterPro" id="IPR011990">
    <property type="entry name" value="TPR-like_helical_dom_sf"/>
</dbReference>
<accession>A0A562SEF6</accession>
<organism evidence="2 3">
    <name type="scientific">Roseibium hamelinense</name>
    <dbReference type="NCBI Taxonomy" id="150831"/>
    <lineage>
        <taxon>Bacteria</taxon>
        <taxon>Pseudomonadati</taxon>
        <taxon>Pseudomonadota</taxon>
        <taxon>Alphaproteobacteria</taxon>
        <taxon>Hyphomicrobiales</taxon>
        <taxon>Stappiaceae</taxon>
        <taxon>Roseibium</taxon>
    </lineage>
</organism>
<dbReference type="SMART" id="SM00028">
    <property type="entry name" value="TPR"/>
    <property type="match status" value="5"/>
</dbReference>
<dbReference type="Gene3D" id="1.25.40.10">
    <property type="entry name" value="Tetratricopeptide repeat domain"/>
    <property type="match status" value="1"/>
</dbReference>
<dbReference type="PANTHER" id="PTHR12558">
    <property type="entry name" value="CELL DIVISION CYCLE 16,23,27"/>
    <property type="match status" value="1"/>
</dbReference>
<dbReference type="EMBL" id="VLLF01000014">
    <property type="protein sequence ID" value="TWI79558.1"/>
    <property type="molecule type" value="Genomic_DNA"/>
</dbReference>
<evidence type="ECO:0000313" key="3">
    <source>
        <dbReference type="Proteomes" id="UP000320593"/>
    </source>
</evidence>
<dbReference type="SUPFAM" id="SSF48452">
    <property type="entry name" value="TPR-like"/>
    <property type="match status" value="1"/>
</dbReference>
<dbReference type="Pfam" id="PF14559">
    <property type="entry name" value="TPR_19"/>
    <property type="match status" value="2"/>
</dbReference>
<keyword evidence="1" id="KW-0802">TPR repeat</keyword>
<dbReference type="AlphaFoldDB" id="A0A562SEF6"/>
<reference evidence="2 3" key="1">
    <citation type="submission" date="2019-07" db="EMBL/GenBank/DDBJ databases">
        <title>Genomic Encyclopedia of Archaeal and Bacterial Type Strains, Phase II (KMG-II): from individual species to whole genera.</title>
        <authorList>
            <person name="Goeker M."/>
        </authorList>
    </citation>
    <scope>NUCLEOTIDE SEQUENCE [LARGE SCALE GENOMIC DNA]</scope>
    <source>
        <strain evidence="2 3">ATCC BAA-252</strain>
    </source>
</reference>
<dbReference type="SUPFAM" id="SSF53756">
    <property type="entry name" value="UDP-Glycosyltransferase/glycogen phosphorylase"/>
    <property type="match status" value="1"/>
</dbReference>
<gene>
    <name evidence="2" type="ORF">JM93_04329</name>
</gene>
<dbReference type="PROSITE" id="PS50005">
    <property type="entry name" value="TPR"/>
    <property type="match status" value="1"/>
</dbReference>